<keyword evidence="2 6" id="KW-0540">Nuclease</keyword>
<dbReference type="PANTHER" id="PTHR33992:SF1">
    <property type="entry name" value="RIBONUCLEASE P PROTEIN COMPONENT"/>
    <property type="match status" value="1"/>
</dbReference>
<evidence type="ECO:0000256" key="1">
    <source>
        <dbReference type="ARBA" id="ARBA00022694"/>
    </source>
</evidence>
<sequence length="152" mass="17737">MLPKIVRLRHQSDFARLSVKGRPLYGPFCILRAWKSGSTPSKIGFVASGKIFRKATERNFVRRRMREAFRPLLSKVPHGYDMIFVARPEAKKADFEEIRKSLEHLIEKMPKEMERPYIRRPKAPKSRKGQIEYAKQLGVPRPPGRPPQEKKT</sequence>
<comment type="similarity">
    <text evidence="6">Belongs to the RnpA family.</text>
</comment>
<dbReference type="GO" id="GO:0000049">
    <property type="term" value="F:tRNA binding"/>
    <property type="evidence" value="ECO:0007669"/>
    <property type="project" value="UniProtKB-UniRule"/>
</dbReference>
<dbReference type="AlphaFoldDB" id="A0A928TQC6"/>
<comment type="subunit">
    <text evidence="6">Consists of a catalytic RNA component (M1 or rnpB) and a protein subunit.</text>
</comment>
<dbReference type="NCBIfam" id="TIGR00188">
    <property type="entry name" value="rnpA"/>
    <property type="match status" value="1"/>
</dbReference>
<comment type="catalytic activity">
    <reaction evidence="6">
        <text>Endonucleolytic cleavage of RNA, removing 5'-extranucleotides from tRNA precursor.</text>
        <dbReference type="EC" id="3.1.26.5"/>
    </reaction>
</comment>
<keyword evidence="5 6" id="KW-0694">RNA-binding</keyword>
<evidence type="ECO:0000256" key="6">
    <source>
        <dbReference type="HAMAP-Rule" id="MF_00227"/>
    </source>
</evidence>
<evidence type="ECO:0000256" key="3">
    <source>
        <dbReference type="ARBA" id="ARBA00022759"/>
    </source>
</evidence>
<protein>
    <recommendedName>
        <fullName evidence="6 7">Ribonuclease P protein component</fullName>
        <shortName evidence="6">RNase P protein</shortName>
        <shortName evidence="6">RNaseP protein</shortName>
        <ecNumber evidence="6 7">3.1.26.5</ecNumber>
    </recommendedName>
    <alternativeName>
        <fullName evidence="6">Protein C5</fullName>
    </alternativeName>
</protein>
<gene>
    <name evidence="6 9" type="primary">rnpA</name>
    <name evidence="9" type="ORF">HS096_02535</name>
</gene>
<keyword evidence="3 6" id="KW-0255">Endonuclease</keyword>
<dbReference type="InterPro" id="IPR014721">
    <property type="entry name" value="Ribsml_uS5_D2-typ_fold_subgr"/>
</dbReference>
<dbReference type="HAMAP" id="MF_00227">
    <property type="entry name" value="RNase_P"/>
    <property type="match status" value="1"/>
</dbReference>
<evidence type="ECO:0000256" key="2">
    <source>
        <dbReference type="ARBA" id="ARBA00022722"/>
    </source>
</evidence>
<evidence type="ECO:0000256" key="7">
    <source>
        <dbReference type="NCBIfam" id="TIGR00188"/>
    </source>
</evidence>
<dbReference type="GO" id="GO:0001682">
    <property type="term" value="P:tRNA 5'-leader removal"/>
    <property type="evidence" value="ECO:0007669"/>
    <property type="project" value="UniProtKB-UniRule"/>
</dbReference>
<dbReference type="PANTHER" id="PTHR33992">
    <property type="entry name" value="RIBONUCLEASE P PROTEIN COMPONENT"/>
    <property type="match status" value="1"/>
</dbReference>
<dbReference type="GO" id="GO:0030677">
    <property type="term" value="C:ribonuclease P complex"/>
    <property type="evidence" value="ECO:0007669"/>
    <property type="project" value="TreeGrafter"/>
</dbReference>
<dbReference type="InterPro" id="IPR000100">
    <property type="entry name" value="RNase_P"/>
</dbReference>
<dbReference type="Proteomes" id="UP000710385">
    <property type="component" value="Unassembled WGS sequence"/>
</dbReference>
<dbReference type="Pfam" id="PF00825">
    <property type="entry name" value="Ribonuclease_P"/>
    <property type="match status" value="1"/>
</dbReference>
<comment type="function">
    <text evidence="6">RNaseP catalyzes the removal of the 5'-leader sequence from pre-tRNA to produce the mature 5'-terminus. It can also cleave other RNA substrates such as 4.5S RNA. The protein component plays an auxiliary but essential role in vivo by binding to the 5'-leader sequence and broadening the substrate specificity of the ribozyme.</text>
</comment>
<dbReference type="InterPro" id="IPR020568">
    <property type="entry name" value="Ribosomal_Su5_D2-typ_SF"/>
</dbReference>
<dbReference type="GO" id="GO:0004526">
    <property type="term" value="F:ribonuclease P activity"/>
    <property type="evidence" value="ECO:0007669"/>
    <property type="project" value="UniProtKB-UniRule"/>
</dbReference>
<evidence type="ECO:0000256" key="8">
    <source>
        <dbReference type="SAM" id="MobiDB-lite"/>
    </source>
</evidence>
<comment type="caution">
    <text evidence="9">The sequence shown here is derived from an EMBL/GenBank/DDBJ whole genome shotgun (WGS) entry which is preliminary data.</text>
</comment>
<dbReference type="EC" id="3.1.26.5" evidence="6 7"/>
<evidence type="ECO:0000313" key="9">
    <source>
        <dbReference type="EMBL" id="MBE7525244.1"/>
    </source>
</evidence>
<dbReference type="EMBL" id="JABTTY010000001">
    <property type="protein sequence ID" value="MBE7525244.1"/>
    <property type="molecule type" value="Genomic_DNA"/>
</dbReference>
<dbReference type="Gene3D" id="3.30.230.10">
    <property type="match status" value="1"/>
</dbReference>
<keyword evidence="1 6" id="KW-0819">tRNA processing</keyword>
<dbReference type="SUPFAM" id="SSF54211">
    <property type="entry name" value="Ribosomal protein S5 domain 2-like"/>
    <property type="match status" value="1"/>
</dbReference>
<feature type="region of interest" description="Disordered" evidence="8">
    <location>
        <begin position="113"/>
        <end position="152"/>
    </location>
</feature>
<evidence type="ECO:0000256" key="4">
    <source>
        <dbReference type="ARBA" id="ARBA00022801"/>
    </source>
</evidence>
<evidence type="ECO:0000313" key="10">
    <source>
        <dbReference type="Proteomes" id="UP000710385"/>
    </source>
</evidence>
<reference evidence="9" key="1">
    <citation type="submission" date="2020-05" db="EMBL/GenBank/DDBJ databases">
        <title>High-Quality Genomes of Partial-Nitritation/Anammox System by Hierarchical Clustering Based Hybrid Assembly.</title>
        <authorList>
            <person name="Liu L."/>
            <person name="Wang Y."/>
            <person name="Che Y."/>
            <person name="Chen Y."/>
            <person name="Xia Y."/>
            <person name="Luo R."/>
            <person name="Cheng S.H."/>
            <person name="Zheng C."/>
            <person name="Zhang T."/>
        </authorList>
    </citation>
    <scope>NUCLEOTIDE SEQUENCE</scope>
    <source>
        <strain evidence="9">H1_PAT1</strain>
    </source>
</reference>
<accession>A0A928TQC6</accession>
<dbReference type="GO" id="GO:0042781">
    <property type="term" value="F:3'-tRNA processing endoribonuclease activity"/>
    <property type="evidence" value="ECO:0007669"/>
    <property type="project" value="TreeGrafter"/>
</dbReference>
<name>A0A928TQC6_UNCKA</name>
<feature type="compositionally biased region" description="Basic residues" evidence="8">
    <location>
        <begin position="118"/>
        <end position="128"/>
    </location>
</feature>
<evidence type="ECO:0000256" key="5">
    <source>
        <dbReference type="ARBA" id="ARBA00022884"/>
    </source>
</evidence>
<organism evidence="9 10">
    <name type="scientific">candidate division WWE3 bacterium</name>
    <dbReference type="NCBI Taxonomy" id="2053526"/>
    <lineage>
        <taxon>Bacteria</taxon>
        <taxon>Katanobacteria</taxon>
    </lineage>
</organism>
<keyword evidence="4 6" id="KW-0378">Hydrolase</keyword>
<proteinExistence type="inferred from homology"/>